<evidence type="ECO:0000313" key="3">
    <source>
        <dbReference type="EMBL" id="KAJ6641046.1"/>
    </source>
</evidence>
<dbReference type="OrthoDB" id="7789013at2759"/>
<evidence type="ECO:0000256" key="1">
    <source>
        <dbReference type="SAM" id="Phobius"/>
    </source>
</evidence>
<reference evidence="3" key="1">
    <citation type="submission" date="2022-07" db="EMBL/GenBank/DDBJ databases">
        <authorList>
            <person name="Trinca V."/>
            <person name="Uliana J.V.C."/>
            <person name="Torres T.T."/>
            <person name="Ward R.J."/>
            <person name="Monesi N."/>
        </authorList>
    </citation>
    <scope>NUCLEOTIDE SEQUENCE</scope>
    <source>
        <strain evidence="3">HSMRA1968</strain>
        <tissue evidence="3">Whole embryos</tissue>
    </source>
</reference>
<dbReference type="Proteomes" id="UP001151699">
    <property type="component" value="Chromosome B"/>
</dbReference>
<dbReference type="EMBL" id="WJQU01000002">
    <property type="protein sequence ID" value="KAJ6641046.1"/>
    <property type="molecule type" value="Genomic_DNA"/>
</dbReference>
<name>A0A9Q0N1B9_9DIPT</name>
<keyword evidence="4" id="KW-1185">Reference proteome</keyword>
<keyword evidence="1" id="KW-0472">Membrane</keyword>
<dbReference type="PANTHER" id="PTHR22963">
    <property type="entry name" value="ENDOGLIN-RELATED"/>
    <property type="match status" value="1"/>
</dbReference>
<evidence type="ECO:0000313" key="4">
    <source>
        <dbReference type="Proteomes" id="UP001151699"/>
    </source>
</evidence>
<dbReference type="PROSITE" id="PS01186">
    <property type="entry name" value="EGF_2"/>
    <property type="match status" value="1"/>
</dbReference>
<sequence length="148" mass="16047">MPIAVSCSLNPKDLIVIGLLFFQAIFIALAVIQYSSAAGNEGSRCTSDYHCANSLACKNRRCQNPCDDKACVPNTDCTATNHRAICACKKGFSGHPSTGCTRIESCTYNPDCDLNMSCRYGKCVDPCPTECQNKHKCQVISHVPICDD</sequence>
<keyword evidence="1" id="KW-1133">Transmembrane helix</keyword>
<comment type="caution">
    <text evidence="3">The sequence shown here is derived from an EMBL/GenBank/DDBJ whole genome shotgun (WGS) entry which is preliminary data.</text>
</comment>
<dbReference type="InterPro" id="IPR000742">
    <property type="entry name" value="EGF"/>
</dbReference>
<organism evidence="3 4">
    <name type="scientific">Pseudolycoriella hygida</name>
    <dbReference type="NCBI Taxonomy" id="35572"/>
    <lineage>
        <taxon>Eukaryota</taxon>
        <taxon>Metazoa</taxon>
        <taxon>Ecdysozoa</taxon>
        <taxon>Arthropoda</taxon>
        <taxon>Hexapoda</taxon>
        <taxon>Insecta</taxon>
        <taxon>Pterygota</taxon>
        <taxon>Neoptera</taxon>
        <taxon>Endopterygota</taxon>
        <taxon>Diptera</taxon>
        <taxon>Nematocera</taxon>
        <taxon>Sciaroidea</taxon>
        <taxon>Sciaridae</taxon>
        <taxon>Pseudolycoriella</taxon>
    </lineage>
</organism>
<proteinExistence type="predicted"/>
<keyword evidence="1" id="KW-0812">Transmembrane</keyword>
<feature type="domain" description="EGF-like" evidence="2">
    <location>
        <begin position="86"/>
        <end position="100"/>
    </location>
</feature>
<dbReference type="AlphaFoldDB" id="A0A9Q0N1B9"/>
<protein>
    <recommendedName>
        <fullName evidence="2">EGF-like domain-containing protein</fullName>
    </recommendedName>
</protein>
<accession>A0A9Q0N1B9</accession>
<gene>
    <name evidence="3" type="ORF">Bhyg_05979</name>
</gene>
<feature type="transmembrane region" description="Helical" evidence="1">
    <location>
        <begin position="14"/>
        <end position="34"/>
    </location>
</feature>
<evidence type="ECO:0000259" key="2">
    <source>
        <dbReference type="PROSITE" id="PS01186"/>
    </source>
</evidence>
<dbReference type="PANTHER" id="PTHR22963:SF38">
    <property type="entry name" value="LP13770P"/>
    <property type="match status" value="1"/>
</dbReference>